<dbReference type="AlphaFoldDB" id="A0AA39MI13"/>
<proteinExistence type="predicted"/>
<accession>A0AA39MI13</accession>
<reference evidence="1" key="1">
    <citation type="submission" date="2023-06" db="EMBL/GenBank/DDBJ databases">
        <authorList>
            <consortium name="Lawrence Berkeley National Laboratory"/>
            <person name="Ahrendt S."/>
            <person name="Sahu N."/>
            <person name="Indic B."/>
            <person name="Wong-Bajracharya J."/>
            <person name="Merenyi Z."/>
            <person name="Ke H.-M."/>
            <person name="Monk M."/>
            <person name="Kocsube S."/>
            <person name="Drula E."/>
            <person name="Lipzen A."/>
            <person name="Balint B."/>
            <person name="Henrissat B."/>
            <person name="Andreopoulos B."/>
            <person name="Martin F.M."/>
            <person name="Harder C.B."/>
            <person name="Rigling D."/>
            <person name="Ford K.L."/>
            <person name="Foster G.D."/>
            <person name="Pangilinan J."/>
            <person name="Papanicolaou A."/>
            <person name="Barry K."/>
            <person name="LaButti K."/>
            <person name="Viragh M."/>
            <person name="Koriabine M."/>
            <person name="Yan M."/>
            <person name="Riley R."/>
            <person name="Champramary S."/>
            <person name="Plett K.L."/>
            <person name="Tsai I.J."/>
            <person name="Slot J."/>
            <person name="Sipos G."/>
            <person name="Plett J."/>
            <person name="Nagy L.G."/>
            <person name="Grigoriev I.V."/>
        </authorList>
    </citation>
    <scope>NUCLEOTIDE SEQUENCE</scope>
    <source>
        <strain evidence="1">CCBAS 213</strain>
    </source>
</reference>
<dbReference type="RefSeq" id="XP_060321880.1">
    <property type="nucleotide sequence ID" value="XM_060478749.1"/>
</dbReference>
<evidence type="ECO:0000313" key="2">
    <source>
        <dbReference type="Proteomes" id="UP001175211"/>
    </source>
</evidence>
<comment type="caution">
    <text evidence="1">The sequence shown here is derived from an EMBL/GenBank/DDBJ whole genome shotgun (WGS) entry which is preliminary data.</text>
</comment>
<organism evidence="1 2">
    <name type="scientific">Armillaria tabescens</name>
    <name type="common">Ringless honey mushroom</name>
    <name type="synonym">Agaricus tabescens</name>
    <dbReference type="NCBI Taxonomy" id="1929756"/>
    <lineage>
        <taxon>Eukaryota</taxon>
        <taxon>Fungi</taxon>
        <taxon>Dikarya</taxon>
        <taxon>Basidiomycota</taxon>
        <taxon>Agaricomycotina</taxon>
        <taxon>Agaricomycetes</taxon>
        <taxon>Agaricomycetidae</taxon>
        <taxon>Agaricales</taxon>
        <taxon>Marasmiineae</taxon>
        <taxon>Physalacriaceae</taxon>
        <taxon>Desarmillaria</taxon>
    </lineage>
</organism>
<dbReference type="Proteomes" id="UP001175211">
    <property type="component" value="Unassembled WGS sequence"/>
</dbReference>
<gene>
    <name evidence="1" type="ORF">EV420DRAFT_1653467</name>
</gene>
<evidence type="ECO:0000313" key="1">
    <source>
        <dbReference type="EMBL" id="KAK0435092.1"/>
    </source>
</evidence>
<keyword evidence="2" id="KW-1185">Reference proteome</keyword>
<dbReference type="GeneID" id="85362297"/>
<name>A0AA39MI13_ARMTA</name>
<sequence length="169" mass="19485">MSVPSHGYTDAKLHEQKNAINRKVPYCLGYFFGAKCSKKSLVPVPLLESVTDNATRSINDLDVRYWMDYAPFIGGRRKCDEGRKIVPLPPFMQSLKGMHAYVIYYVSSHRSCWWARNKLLQKLYPERIVKGDVLVMKLTTSQSIGDMSLVNVMEVEELLMRAVSHRWIK</sequence>
<dbReference type="EMBL" id="JAUEPS010000162">
    <property type="protein sequence ID" value="KAK0435092.1"/>
    <property type="molecule type" value="Genomic_DNA"/>
</dbReference>
<protein>
    <submittedName>
        <fullName evidence="1">Uncharacterized protein</fullName>
    </submittedName>
</protein>